<dbReference type="Proteomes" id="UP000063718">
    <property type="component" value="Unassembled WGS sequence"/>
</dbReference>
<dbReference type="InterPro" id="IPR050768">
    <property type="entry name" value="UPF0353/GerABKA_families"/>
</dbReference>
<feature type="transmembrane region" description="Helical" evidence="3">
    <location>
        <begin position="342"/>
        <end position="363"/>
    </location>
</feature>
<dbReference type="PIRSF" id="PIRSF005690">
    <property type="entry name" value="GerBA"/>
    <property type="match status" value="1"/>
</dbReference>
<evidence type="ECO:0000313" key="4">
    <source>
        <dbReference type="EMBL" id="GAF26754.1"/>
    </source>
</evidence>
<reference evidence="4" key="1">
    <citation type="journal article" date="2014" name="Gene">
        <title>Genome-guided analysis of transformation efficiency and carbon dioxide assimilation by Moorella thermoacetica Y72.</title>
        <authorList>
            <person name="Tsukahara K."/>
            <person name="Kita A."/>
            <person name="Nakashimada Y."/>
            <person name="Hoshino T."/>
            <person name="Murakami K."/>
        </authorList>
    </citation>
    <scope>NUCLEOTIDE SEQUENCE [LARGE SCALE GENOMIC DNA]</scope>
    <source>
        <strain evidence="4">Y72</strain>
    </source>
</reference>
<keyword evidence="3" id="KW-0812">Transmembrane</keyword>
<accession>A0A0S6UCR3</accession>
<keyword evidence="4" id="KW-0966">Cell projection</keyword>
<dbReference type="AlphaFoldDB" id="A0A0S6UCR3"/>
<keyword evidence="4" id="KW-0969">Cilium</keyword>
<keyword evidence="4" id="KW-0282">Flagellum</keyword>
<name>A0A0S6UCR3_NEOTH</name>
<feature type="transmembrane region" description="Helical" evidence="3">
    <location>
        <begin position="433"/>
        <end position="452"/>
    </location>
</feature>
<dbReference type="PANTHER" id="PTHR22550">
    <property type="entry name" value="SPORE GERMINATION PROTEIN"/>
    <property type="match status" value="1"/>
</dbReference>
<evidence type="ECO:0000256" key="3">
    <source>
        <dbReference type="SAM" id="Phobius"/>
    </source>
</evidence>
<feature type="transmembrane region" description="Helical" evidence="3">
    <location>
        <begin position="464"/>
        <end position="492"/>
    </location>
</feature>
<dbReference type="PANTHER" id="PTHR22550:SF5">
    <property type="entry name" value="LEUCINE ZIPPER PROTEIN 4"/>
    <property type="match status" value="1"/>
</dbReference>
<dbReference type="EMBL" id="DF238840">
    <property type="protein sequence ID" value="GAF26754.1"/>
    <property type="molecule type" value="Genomic_DNA"/>
</dbReference>
<dbReference type="Pfam" id="PF03323">
    <property type="entry name" value="GerA"/>
    <property type="match status" value="1"/>
</dbReference>
<evidence type="ECO:0000256" key="1">
    <source>
        <dbReference type="ARBA" id="ARBA00005278"/>
    </source>
</evidence>
<keyword evidence="3" id="KW-1133">Transmembrane helix</keyword>
<evidence type="ECO:0000256" key="2">
    <source>
        <dbReference type="ARBA" id="ARBA00023136"/>
    </source>
</evidence>
<organism evidence="4">
    <name type="scientific">Moorella thermoacetica Y72</name>
    <dbReference type="NCBI Taxonomy" id="1325331"/>
    <lineage>
        <taxon>Bacteria</taxon>
        <taxon>Bacillati</taxon>
        <taxon>Bacillota</taxon>
        <taxon>Clostridia</taxon>
        <taxon>Neomoorellales</taxon>
        <taxon>Neomoorellaceae</taxon>
        <taxon>Neomoorella</taxon>
    </lineage>
</organism>
<keyword evidence="2 3" id="KW-0472">Membrane</keyword>
<dbReference type="GO" id="GO:0016020">
    <property type="term" value="C:membrane"/>
    <property type="evidence" value="ECO:0007669"/>
    <property type="project" value="InterPro"/>
</dbReference>
<gene>
    <name evidence="4" type="ORF">MTY_2094</name>
</gene>
<proteinExistence type="inferred from homology"/>
<dbReference type="InterPro" id="IPR004995">
    <property type="entry name" value="Spore_Ger"/>
</dbReference>
<protein>
    <submittedName>
        <fullName evidence="4">Flagellar biosynthesis/type III secretory pathway ATPase</fullName>
    </submittedName>
</protein>
<sequence length="547" mass="60733">MPGSVNFYTTRGVLMLRKSWFYLRRKKKARPSPGKDQLASPLVDEGKAIALPFQRSLEANLKILQEIFSDCQDVVYRRMKIGGTGGLAALLVYVDGLVDNEIIDTQIVKSLLLEAHQATPAFTPDGKFFYQVRDSLLTVANVREIANFREAAFCILSGFALLILEGSNKGLALEVCGWEHRGVEEPQNEAVIRGPRDGFSESFRTNTALLRRRLRDPQLKLKTYFLGRRSQTAVGLLYLKGVVDPELVAEVEGRLKNIDIDGILDSGFIEQLIEDCWYSPFAQIQSTERPDEAAAALLEGRVIVLTDNTPFALLIPATFNSLMHSPEDFYHRWLISFLIRSLRFLGTVLALILPSLYIAMVSFSPEMIPTSLAISIGAGREGLPFPSIVEALIMEVVLELLREAGIRLPGPLGQTLGVVGALILGQAAVQANIVSSAMVIVVALTAISGFVAPRFDAAIALRILRFFLMVMAAFLGLYGIILGLMLILAHLASLKSFGVPYLQPWAPLRVPDLKDSVYRAAFFKQRWRPFYLKPREVKRIGDRVKKN</sequence>
<comment type="similarity">
    <text evidence="1">Belongs to the GerABKA family.</text>
</comment>
<dbReference type="GO" id="GO:0009847">
    <property type="term" value="P:spore germination"/>
    <property type="evidence" value="ECO:0007669"/>
    <property type="project" value="InterPro"/>
</dbReference>